<organism evidence="1 2">
    <name type="scientific">Methylobacter tundripaludum</name>
    <dbReference type="NCBI Taxonomy" id="173365"/>
    <lineage>
        <taxon>Bacteria</taxon>
        <taxon>Pseudomonadati</taxon>
        <taxon>Pseudomonadota</taxon>
        <taxon>Gammaproteobacteria</taxon>
        <taxon>Methylococcales</taxon>
        <taxon>Methylococcaceae</taxon>
        <taxon>Methylobacter</taxon>
    </lineage>
</organism>
<dbReference type="Proteomes" id="UP000238071">
    <property type="component" value="Unassembled WGS sequence"/>
</dbReference>
<sequence length="203" mass="22985">MNNKNSMENKLVNQLKEAGYSGLFQYGERSLADAVWQEGKNEDALRQIVLHSEYEVYIRLLASEVLYSKNADYPPADWKDTLAYIYAQALAISGHQEGILIAGNQWGFMYFYDKSDIADYGSLGSHLINTGRPAIPYLVALLNNDNSLFYEGSKEATLGNSLKYRVKDAAAYYIGKITGIPVQFHENHADRDTEIERLKEQLK</sequence>
<keyword evidence="2" id="KW-1185">Reference proteome</keyword>
<reference evidence="1 2" key="1">
    <citation type="submission" date="2018-02" db="EMBL/GenBank/DDBJ databases">
        <title>Subsurface microbial communities from deep shales in Ohio and West Virginia, USA.</title>
        <authorList>
            <person name="Wrighton K."/>
        </authorList>
    </citation>
    <scope>NUCLEOTIDE SEQUENCE [LARGE SCALE GENOMIC DNA]</scope>
    <source>
        <strain evidence="1 2">OWC-G53F</strain>
    </source>
</reference>
<evidence type="ECO:0000313" key="1">
    <source>
        <dbReference type="EMBL" id="PPK65978.1"/>
    </source>
</evidence>
<dbReference type="RefSeq" id="WP_104425086.1">
    <property type="nucleotide sequence ID" value="NZ_PTIY01000018.1"/>
</dbReference>
<proteinExistence type="predicted"/>
<gene>
    <name evidence="1" type="ORF">B0F88_11810</name>
</gene>
<dbReference type="OrthoDB" id="1493913at2"/>
<evidence type="ECO:0000313" key="2">
    <source>
        <dbReference type="Proteomes" id="UP000238071"/>
    </source>
</evidence>
<dbReference type="AlphaFoldDB" id="A0A2S6GL68"/>
<dbReference type="EMBL" id="PTIY01000018">
    <property type="protein sequence ID" value="PPK65978.1"/>
    <property type="molecule type" value="Genomic_DNA"/>
</dbReference>
<comment type="caution">
    <text evidence="1">The sequence shown here is derived from an EMBL/GenBank/DDBJ whole genome shotgun (WGS) entry which is preliminary data.</text>
</comment>
<protein>
    <submittedName>
        <fullName evidence="1">Uncharacterized protein</fullName>
    </submittedName>
</protein>
<accession>A0A2S6GL68</accession>
<name>A0A2S6GL68_9GAMM</name>